<reference evidence="4 5" key="1">
    <citation type="journal article" date="2021" name="Environ. Microbiol.">
        <title>Genetic insights into the dark matter of the mammalian gut microbiota through targeted genome reconstruction.</title>
        <authorList>
            <person name="Lugli G.A."/>
            <person name="Alessandri G."/>
            <person name="Milani C."/>
            <person name="Viappiani A."/>
            <person name="Fontana F."/>
            <person name="Tarracchini C."/>
            <person name="Mancabelli L."/>
            <person name="Argentini C."/>
            <person name="Ruiz L."/>
            <person name="Margolles A."/>
            <person name="van Sinderen D."/>
            <person name="Turroni F."/>
            <person name="Ventura M."/>
        </authorList>
    </citation>
    <scope>NUCLEOTIDE SEQUENCE [LARGE SCALE GENOMIC DNA]</scope>
    <source>
        <strain evidence="4 5">MA1</strain>
    </source>
</reference>
<evidence type="ECO:0000259" key="3">
    <source>
        <dbReference type="Pfam" id="PF22124"/>
    </source>
</evidence>
<evidence type="ECO:0000313" key="4">
    <source>
        <dbReference type="EMBL" id="MCH9276539.1"/>
    </source>
</evidence>
<feature type="domain" description="Glycosyl hydrolase family 95 N-terminal" evidence="1">
    <location>
        <begin position="3"/>
        <end position="265"/>
    </location>
</feature>
<evidence type="ECO:0000313" key="5">
    <source>
        <dbReference type="Proteomes" id="UP000710815"/>
    </source>
</evidence>
<dbReference type="InterPro" id="IPR012341">
    <property type="entry name" value="6hp_glycosidase-like_sf"/>
</dbReference>
<dbReference type="GO" id="GO:0016787">
    <property type="term" value="F:hydrolase activity"/>
    <property type="evidence" value="ECO:0007669"/>
    <property type="project" value="UniProtKB-KW"/>
</dbReference>
<dbReference type="PANTHER" id="PTHR31084">
    <property type="entry name" value="ALPHA-L-FUCOSIDASE 2"/>
    <property type="match status" value="1"/>
</dbReference>
<feature type="domain" description="Alpha fucosidase A-like C-terminal" evidence="2">
    <location>
        <begin position="718"/>
        <end position="769"/>
    </location>
</feature>
<proteinExistence type="predicted"/>
<gene>
    <name evidence="4" type="ORF">JS533_009715</name>
</gene>
<dbReference type="Gene3D" id="1.50.10.10">
    <property type="match status" value="1"/>
</dbReference>
<dbReference type="PIRSF" id="PIRSF007663">
    <property type="entry name" value="UCP007663"/>
    <property type="match status" value="1"/>
</dbReference>
<name>A0ABS9VWP5_9BIFI</name>
<evidence type="ECO:0000259" key="1">
    <source>
        <dbReference type="Pfam" id="PF14498"/>
    </source>
</evidence>
<dbReference type="PANTHER" id="PTHR31084:SF0">
    <property type="entry name" value="ALPHA-L-FUCOSIDASE 2"/>
    <property type="match status" value="1"/>
</dbReference>
<dbReference type="InterPro" id="IPR054363">
    <property type="entry name" value="GH95_cat"/>
</dbReference>
<keyword evidence="5" id="KW-1185">Reference proteome</keyword>
<dbReference type="Proteomes" id="UP000710815">
    <property type="component" value="Unassembled WGS sequence"/>
</dbReference>
<dbReference type="InterPro" id="IPR027414">
    <property type="entry name" value="GH95_N_dom"/>
</dbReference>
<feature type="domain" description="Glycosyl hydrolase family 95 catalytic" evidence="3">
    <location>
        <begin position="294"/>
        <end position="716"/>
    </location>
</feature>
<dbReference type="InterPro" id="IPR008928">
    <property type="entry name" value="6-hairpin_glycosidase_sf"/>
</dbReference>
<accession>A0ABS9VWP5</accession>
<keyword evidence="4" id="KW-0378">Hydrolase</keyword>
<dbReference type="InterPro" id="IPR016518">
    <property type="entry name" value="Alpha-L-fucosidase"/>
</dbReference>
<organism evidence="4 5">
    <name type="scientific">Bifidobacterium amazonense</name>
    <dbReference type="NCBI Taxonomy" id="2809027"/>
    <lineage>
        <taxon>Bacteria</taxon>
        <taxon>Bacillati</taxon>
        <taxon>Actinomycetota</taxon>
        <taxon>Actinomycetes</taxon>
        <taxon>Bifidobacteriales</taxon>
        <taxon>Bifidobacteriaceae</taxon>
        <taxon>Bifidobacterium</taxon>
    </lineage>
</organism>
<dbReference type="SUPFAM" id="SSF48208">
    <property type="entry name" value="Six-hairpin glycosidases"/>
    <property type="match status" value="1"/>
</dbReference>
<dbReference type="Pfam" id="PF14498">
    <property type="entry name" value="Glyco_hyd_65N_2"/>
    <property type="match status" value="1"/>
</dbReference>
<reference evidence="4 5" key="2">
    <citation type="journal article" date="2021" name="Syst. Appl. Microbiol.">
        <title>Phylogenetic classification of ten novel species belonging to the genus Bifidobacterium comprising B. phasiani sp. nov., B. pongonis sp. nov., B. saguinibicoloris sp. nov., B. colobi sp. nov., B. simiiventris sp. nov., B. santillanense sp. nov., B. miconis sp. nov., B. amazonense sp. nov., B. pluvialisilvae sp. nov., and B. miconisargentati sp. nov.</title>
        <authorList>
            <person name="Lugli G.A."/>
            <person name="Calvete-Torre I."/>
            <person name="Alessandri G."/>
            <person name="Milani C."/>
            <person name="Turroni F."/>
            <person name="Laiolo P."/>
            <person name="Ossiprandi M.C."/>
            <person name="Margolles A."/>
            <person name="Ruiz L."/>
            <person name="Ventura M."/>
        </authorList>
    </citation>
    <scope>NUCLEOTIDE SEQUENCE [LARGE SCALE GENOMIC DNA]</scope>
    <source>
        <strain evidence="4 5">MA1</strain>
    </source>
</reference>
<dbReference type="RefSeq" id="WP_241514216.1">
    <property type="nucleotide sequence ID" value="NZ_JAFEJT020000043.1"/>
</dbReference>
<comment type="caution">
    <text evidence="4">The sequence shown here is derived from an EMBL/GenBank/DDBJ whole genome shotgun (WGS) entry which is preliminary data.</text>
</comment>
<sequence length="815" mass="90500">MRLIYNKPADLWIDGIPIGNGRMGAMVCSTRQTDVLYLNDDTLWSGYPRKERIRLDRRTVELASEQAAQGRYAEATETIRSRTDLQEDVQMYEPFGTLRFTFDSRTQAAAPFTRALDMSRGVAEARTGRNGDDRRMRAFCSAPSDLLVYRVESARPFSCTITASDGFLQHGDWDHEPFGALTDEDDDRKGYMLYGQCPGLNIGGMNGGQAGEHPWEPAARGVGMAYAGGGTVSVKGGAMFSMENGLRCENVTMLTLTFASHSGFRGFDMQPERSQERVTSQLIALTGTTISRTYCETLTEHERDYRTLFDRVSVGFHVPDGLRADGTMTDDSALIERLLGRGVSDETLPVLTSLLFDFGRYLAISCSRPGSQPANLQGLWNDRVVPPWLCEYTANINVEMNYWLTGPCDLHELVEPLVRMNRELLETGREAASKVFGIDGTAAFHNIDIWRKCSPAKGDPSWSFWPLGQAWMCRNLYEDYLFTEDADYLRDIWPILLQSARFVLGTLRQTPDGLAPCPATSPENLFWDDGRQASVALYSENTLAIARNLFRDVVEAAGILHGRLSEEDQGTISRIAYVLGRLVPVQVDGVGRIMEWNGPFEAVDPHHRHLSHLYELHPGNGITASRRSLFDAARRSLESRGAYGSGWSLAWRLMMWARLREPERAKQAIGMFCHVVDANATASIHGGGIYPSLLCAHPPFQIDGNLGFTAAVCEMLVQSHDGVLRLLPAWPVEWGPGHAKGLRARGNLRVDLAWDEQSLSYRIRAGRRLDLMVAVGDSPAGSVTIDGSLSMVVPLNKPVGHRRIDKIGGNGDNEH</sequence>
<dbReference type="Pfam" id="PF22124">
    <property type="entry name" value="Glyco_hydro_95_cat"/>
    <property type="match status" value="1"/>
</dbReference>
<dbReference type="Pfam" id="PF21307">
    <property type="entry name" value="Glyco_hydro_95_C"/>
    <property type="match status" value="1"/>
</dbReference>
<evidence type="ECO:0000259" key="2">
    <source>
        <dbReference type="Pfam" id="PF21307"/>
    </source>
</evidence>
<protein>
    <submittedName>
        <fullName evidence="4">Glycoside hydrolase family 95 protein</fullName>
    </submittedName>
</protein>
<dbReference type="EMBL" id="JAFEJT020000043">
    <property type="protein sequence ID" value="MCH9276539.1"/>
    <property type="molecule type" value="Genomic_DNA"/>
</dbReference>
<dbReference type="InterPro" id="IPR049053">
    <property type="entry name" value="AFCA-like_C"/>
</dbReference>